<feature type="region of interest" description="Disordered" evidence="1">
    <location>
        <begin position="69"/>
        <end position="120"/>
    </location>
</feature>
<organism evidence="2 3">
    <name type="scientific">Eumeta variegata</name>
    <name type="common">Bagworm moth</name>
    <name type="synonym">Eumeta japonica</name>
    <dbReference type="NCBI Taxonomy" id="151549"/>
    <lineage>
        <taxon>Eukaryota</taxon>
        <taxon>Metazoa</taxon>
        <taxon>Ecdysozoa</taxon>
        <taxon>Arthropoda</taxon>
        <taxon>Hexapoda</taxon>
        <taxon>Insecta</taxon>
        <taxon>Pterygota</taxon>
        <taxon>Neoptera</taxon>
        <taxon>Endopterygota</taxon>
        <taxon>Lepidoptera</taxon>
        <taxon>Glossata</taxon>
        <taxon>Ditrysia</taxon>
        <taxon>Tineoidea</taxon>
        <taxon>Psychidae</taxon>
        <taxon>Oiketicinae</taxon>
        <taxon>Eumeta</taxon>
    </lineage>
</organism>
<accession>A0A4C1VI60</accession>
<protein>
    <submittedName>
        <fullName evidence="2">Uncharacterized protein</fullName>
    </submittedName>
</protein>
<dbReference type="Proteomes" id="UP000299102">
    <property type="component" value="Unassembled WGS sequence"/>
</dbReference>
<feature type="compositionally biased region" description="Basic residues" evidence="1">
    <location>
        <begin position="78"/>
        <end position="93"/>
    </location>
</feature>
<feature type="compositionally biased region" description="Pro residues" evidence="1">
    <location>
        <begin position="160"/>
        <end position="172"/>
    </location>
</feature>
<evidence type="ECO:0000313" key="2">
    <source>
        <dbReference type="EMBL" id="GBP38636.1"/>
    </source>
</evidence>
<feature type="compositionally biased region" description="Pro residues" evidence="1">
    <location>
        <begin position="107"/>
        <end position="116"/>
    </location>
</feature>
<keyword evidence="3" id="KW-1185">Reference proteome</keyword>
<dbReference type="AlphaFoldDB" id="A0A4C1VI60"/>
<proteinExistence type="predicted"/>
<gene>
    <name evidence="2" type="ORF">EVAR_27823_1</name>
</gene>
<comment type="caution">
    <text evidence="2">The sequence shown here is derived from an EMBL/GenBank/DDBJ whole genome shotgun (WGS) entry which is preliminary data.</text>
</comment>
<name>A0A4C1VI60_EUMVA</name>
<dbReference type="EMBL" id="BGZK01000352">
    <property type="protein sequence ID" value="GBP38636.1"/>
    <property type="molecule type" value="Genomic_DNA"/>
</dbReference>
<evidence type="ECO:0000256" key="1">
    <source>
        <dbReference type="SAM" id="MobiDB-lite"/>
    </source>
</evidence>
<feature type="region of interest" description="Disordered" evidence="1">
    <location>
        <begin position="153"/>
        <end position="188"/>
    </location>
</feature>
<evidence type="ECO:0000313" key="3">
    <source>
        <dbReference type="Proteomes" id="UP000299102"/>
    </source>
</evidence>
<sequence length="188" mass="20438">MFFNLAKWRRRGGAFADAQTAPPSGYTYSAHSLSRHVPCARCSAVCAALGANASPHDVGSPIGTLNSYSGRHGGQGNKKAKTPRRSVHAHRAQQKPERIMQCAARAPAPPRPPPARPRNTGPLSAPLFFCYSQTVIMPMSLRNVNQIFARNGTHTWRPHSTPPPPPPPPPGGRDPETPFRRNNQIDDT</sequence>
<reference evidence="2 3" key="1">
    <citation type="journal article" date="2019" name="Commun. Biol.">
        <title>The bagworm genome reveals a unique fibroin gene that provides high tensile strength.</title>
        <authorList>
            <person name="Kono N."/>
            <person name="Nakamura H."/>
            <person name="Ohtoshi R."/>
            <person name="Tomita M."/>
            <person name="Numata K."/>
            <person name="Arakawa K."/>
        </authorList>
    </citation>
    <scope>NUCLEOTIDE SEQUENCE [LARGE SCALE GENOMIC DNA]</scope>
</reference>